<name>G0U7F9_TRYVY</name>
<accession>G0U7F9</accession>
<dbReference type="AlphaFoldDB" id="G0U7F9"/>
<dbReference type="EMBL" id="HE573026">
    <property type="protein sequence ID" value="CCC51817.1"/>
    <property type="molecule type" value="Genomic_DNA"/>
</dbReference>
<feature type="compositionally biased region" description="Low complexity" evidence="2">
    <location>
        <begin position="123"/>
        <end position="133"/>
    </location>
</feature>
<protein>
    <submittedName>
        <fullName evidence="3">Uncharacterized protein</fullName>
    </submittedName>
</protein>
<feature type="compositionally biased region" description="Basic residues" evidence="2">
    <location>
        <begin position="1"/>
        <end position="10"/>
    </location>
</feature>
<gene>
    <name evidence="3" type="ORF">TVY486_1008630</name>
</gene>
<organism evidence="3">
    <name type="scientific">Trypanosoma vivax (strain Y486)</name>
    <dbReference type="NCBI Taxonomy" id="1055687"/>
    <lineage>
        <taxon>Eukaryota</taxon>
        <taxon>Discoba</taxon>
        <taxon>Euglenozoa</taxon>
        <taxon>Kinetoplastea</taxon>
        <taxon>Metakinetoplastina</taxon>
        <taxon>Trypanosomatida</taxon>
        <taxon>Trypanosomatidae</taxon>
        <taxon>Trypanosoma</taxon>
        <taxon>Duttonella</taxon>
    </lineage>
</organism>
<proteinExistence type="predicted"/>
<feature type="coiled-coil region" evidence="1">
    <location>
        <begin position="168"/>
        <end position="237"/>
    </location>
</feature>
<sequence>MIPVAGRRRGQAPAAASSSPTNNTLDWLLGDGAAPEPAMAPQKNTPAFLDFDDPPAASRSRPAPQQNTPAFLDFDDPPAASRSRPAPQQNTPAFLDFDDPPAASRSRPASQQNTPAFLDFDDPPAASRSRPAPQQNTPAFLDFDDPPAASRSKPAPQQSTPQGASYANDTLQTKWQELRAEMGRVEEETVDCEKRVAALESEEGELCAEVKLLGEKVRIKEEELESMTKARLVAEDECKSKRDRLREDLDASGKQTLLAAHELMRMQYEDGLELLKAGVGEQTESLAAVIERHSTMDKSLSSTEPYDRAVGQLMGRLKSVLQHISSTVCLRVKPLLTCRIRENGARFAQQRLDLLSNDRNLRYKQLEAFRHNAAEAFSTFRKERRRQHQTRVDEVFGQSIFKAKSGLEGRLTASRQQFVQRHSAYIAEMHKSSQMTIDELVRKSTDDLMKLKGKQQQELKHAEERFSAELAHHARLFAAERDAAARCHHKACLPDFEAAVPSVNETLLKDTRVLRERLEQLKQSVLLDVQEASSLAKRERCDPLSIVEKERMLGLLEERTRHLSHQFTAQWHRFKSTVTSLQQDVENMSHGLREGRVRAAAYQQEVECVYSEWSQHVRRELSRCLVSGGAPSDASGVESGLNCMVQVIQRLLEQVRSITGAQCGRREEQRKFETGLRRELSSLTVKRELSRRALHGLLDAYEGLSSATAELEARRRILEVAQNDFKIAIELHEKERNEFERRVKKAEEAGVRLRHNSMKLERRSLRHGHSSRGFLPSTSCGVTIDNALNRRHHCASSMAHVKQQLYGLLQHGERLGDSGCSRGACRKRSVCAPSDTGSISRGENLMEFVSLLSLDDCALRPIASSSRETGELPSGSSSLV</sequence>
<evidence type="ECO:0000313" key="3">
    <source>
        <dbReference type="EMBL" id="CCC51817.1"/>
    </source>
</evidence>
<feature type="compositionally biased region" description="Low complexity" evidence="2">
    <location>
        <begin position="11"/>
        <end position="20"/>
    </location>
</feature>
<dbReference type="VEuPathDB" id="TriTrypDB:TvY486_1008630"/>
<evidence type="ECO:0000256" key="1">
    <source>
        <dbReference type="SAM" id="Coils"/>
    </source>
</evidence>
<feature type="compositionally biased region" description="Low complexity" evidence="2">
    <location>
        <begin position="54"/>
        <end position="64"/>
    </location>
</feature>
<feature type="compositionally biased region" description="Low complexity" evidence="2">
    <location>
        <begin position="77"/>
        <end position="87"/>
    </location>
</feature>
<keyword evidence="1" id="KW-0175">Coiled coil</keyword>
<feature type="compositionally biased region" description="Polar residues" evidence="2">
    <location>
        <begin position="155"/>
        <end position="167"/>
    </location>
</feature>
<reference evidence="3" key="1">
    <citation type="journal article" date="2012" name="Proc. Natl. Acad. Sci. U.S.A.">
        <title>Antigenic diversity is generated by distinct evolutionary mechanisms in African trypanosome species.</title>
        <authorList>
            <person name="Jackson A.P."/>
            <person name="Berry A."/>
            <person name="Aslett M."/>
            <person name="Allison H.C."/>
            <person name="Burton P."/>
            <person name="Vavrova-Anderson J."/>
            <person name="Brown R."/>
            <person name="Browne H."/>
            <person name="Corton N."/>
            <person name="Hauser H."/>
            <person name="Gamble J."/>
            <person name="Gilderthorp R."/>
            <person name="Marcello L."/>
            <person name="McQuillan J."/>
            <person name="Otto T.D."/>
            <person name="Quail M.A."/>
            <person name="Sanders M.J."/>
            <person name="van Tonder A."/>
            <person name="Ginger M.L."/>
            <person name="Field M.C."/>
            <person name="Barry J.D."/>
            <person name="Hertz-Fowler C."/>
            <person name="Berriman M."/>
        </authorList>
    </citation>
    <scope>NUCLEOTIDE SEQUENCE</scope>
    <source>
        <strain evidence="3">Y486</strain>
    </source>
</reference>
<feature type="region of interest" description="Disordered" evidence="2">
    <location>
        <begin position="1"/>
        <end position="167"/>
    </location>
</feature>
<feature type="coiled-coil region" evidence="1">
    <location>
        <begin position="729"/>
        <end position="756"/>
    </location>
</feature>
<evidence type="ECO:0000256" key="2">
    <source>
        <dbReference type="SAM" id="MobiDB-lite"/>
    </source>
</evidence>